<name>A0A1M6QXR7_9FIRM</name>
<accession>A0A1M6QXR7</accession>
<dbReference type="Proteomes" id="UP000184386">
    <property type="component" value="Unassembled WGS sequence"/>
</dbReference>
<protein>
    <recommendedName>
        <fullName evidence="3">HTH cro/C1-type domain-containing protein</fullName>
    </recommendedName>
</protein>
<evidence type="ECO:0008006" key="3">
    <source>
        <dbReference type="Google" id="ProtNLM"/>
    </source>
</evidence>
<sequence length="273" mass="32005">MGYHYTKGDRTMCENKMLSQENIIVTATEIQTILKDFRIGKKPLAKLLGWGETTIIRYIEGDIPTAEYSNKLKNIVEDPVYYYELLLDNKDNLTNVAYRKTMQAVLEKMTERKINLIAQYMIYYTQGDLSPGYTQWLLYYAQGFSMALFDRELFEDDYYVNTENAPYISLYNSMKKHGVNLFEVPLNRLAEHEKSLINKILDTFCWYGPKTLKALSAFEKSNYRVSRDKEGRRIISKDLIKSQFKDILALYGIRGLNDIHKYPDSRFFDLKGI</sequence>
<gene>
    <name evidence="1" type="ORF">SAMN02745136_02074</name>
</gene>
<reference evidence="1 2" key="1">
    <citation type="submission" date="2016-11" db="EMBL/GenBank/DDBJ databases">
        <authorList>
            <person name="Jaros S."/>
            <person name="Januszkiewicz K."/>
            <person name="Wedrychowicz H."/>
        </authorList>
    </citation>
    <scope>NUCLEOTIDE SEQUENCE [LARGE SCALE GENOMIC DNA]</scope>
    <source>
        <strain evidence="1 2">DSM 15929</strain>
    </source>
</reference>
<evidence type="ECO:0000313" key="2">
    <source>
        <dbReference type="Proteomes" id="UP000184386"/>
    </source>
</evidence>
<keyword evidence="2" id="KW-1185">Reference proteome</keyword>
<dbReference type="EMBL" id="FRAC01000010">
    <property type="protein sequence ID" value="SHK24867.1"/>
    <property type="molecule type" value="Genomic_DNA"/>
</dbReference>
<dbReference type="STRING" id="1121322.SAMN02745136_02074"/>
<organism evidence="1 2">
    <name type="scientific">Anaerocolumna jejuensis DSM 15929</name>
    <dbReference type="NCBI Taxonomy" id="1121322"/>
    <lineage>
        <taxon>Bacteria</taxon>
        <taxon>Bacillati</taxon>
        <taxon>Bacillota</taxon>
        <taxon>Clostridia</taxon>
        <taxon>Lachnospirales</taxon>
        <taxon>Lachnospiraceae</taxon>
        <taxon>Anaerocolumna</taxon>
    </lineage>
</organism>
<dbReference type="AlphaFoldDB" id="A0A1M6QXR7"/>
<proteinExistence type="predicted"/>
<evidence type="ECO:0000313" key="1">
    <source>
        <dbReference type="EMBL" id="SHK24867.1"/>
    </source>
</evidence>